<comment type="subcellular location">
    <subcellularLocation>
        <location evidence="1">Secreted</location>
    </subcellularLocation>
</comment>
<keyword evidence="10" id="KW-1185">Reference proteome</keyword>
<name>A0A5B7EDC9_PORTR</name>
<dbReference type="EMBL" id="VSRR010002574">
    <property type="protein sequence ID" value="MPC32151.1"/>
    <property type="molecule type" value="Genomic_DNA"/>
</dbReference>
<keyword evidence="7" id="KW-1015">Disulfide bond</keyword>
<gene>
    <name evidence="9" type="ORF">E2C01_025456</name>
</gene>
<organism evidence="9 10">
    <name type="scientific">Portunus trituberculatus</name>
    <name type="common">Swimming crab</name>
    <name type="synonym">Neptunus trituberculatus</name>
    <dbReference type="NCBI Taxonomy" id="210409"/>
    <lineage>
        <taxon>Eukaryota</taxon>
        <taxon>Metazoa</taxon>
        <taxon>Ecdysozoa</taxon>
        <taxon>Arthropoda</taxon>
        <taxon>Crustacea</taxon>
        <taxon>Multicrustacea</taxon>
        <taxon>Malacostraca</taxon>
        <taxon>Eumalacostraca</taxon>
        <taxon>Eucarida</taxon>
        <taxon>Decapoda</taxon>
        <taxon>Pleocyemata</taxon>
        <taxon>Brachyura</taxon>
        <taxon>Eubrachyura</taxon>
        <taxon>Portunoidea</taxon>
        <taxon>Portunidae</taxon>
        <taxon>Portuninae</taxon>
        <taxon>Portunus</taxon>
    </lineage>
</organism>
<dbReference type="GO" id="GO:0048019">
    <property type="term" value="F:receptor antagonist activity"/>
    <property type="evidence" value="ECO:0007669"/>
    <property type="project" value="TreeGrafter"/>
</dbReference>
<evidence type="ECO:0000256" key="2">
    <source>
        <dbReference type="ARBA" id="ARBA00010842"/>
    </source>
</evidence>
<keyword evidence="5" id="KW-0879">Wnt signaling pathway</keyword>
<reference evidence="9 10" key="1">
    <citation type="submission" date="2019-05" db="EMBL/GenBank/DDBJ databases">
        <title>Another draft genome of Portunus trituberculatus and its Hox gene families provides insights of decapod evolution.</title>
        <authorList>
            <person name="Jeong J.-H."/>
            <person name="Song I."/>
            <person name="Kim S."/>
            <person name="Choi T."/>
            <person name="Kim D."/>
            <person name="Ryu S."/>
            <person name="Kim W."/>
        </authorList>
    </citation>
    <scope>NUCLEOTIDE SEQUENCE [LARGE SCALE GENOMIC DNA]</scope>
    <source>
        <tissue evidence="9">Muscle</tissue>
    </source>
</reference>
<dbReference type="OrthoDB" id="4321958at2759"/>
<dbReference type="GO" id="GO:0039706">
    <property type="term" value="F:co-receptor binding"/>
    <property type="evidence" value="ECO:0007669"/>
    <property type="project" value="TreeGrafter"/>
</dbReference>
<evidence type="ECO:0000313" key="9">
    <source>
        <dbReference type="EMBL" id="MPC32151.1"/>
    </source>
</evidence>
<comment type="caution">
    <text evidence="9">The sequence shown here is derived from an EMBL/GenBank/DDBJ whole genome shotgun (WGS) entry which is preliminary data.</text>
</comment>
<evidence type="ECO:0000256" key="5">
    <source>
        <dbReference type="ARBA" id="ARBA00022687"/>
    </source>
</evidence>
<dbReference type="PANTHER" id="PTHR12113">
    <property type="entry name" value="DICKKOPF3-LIKE 3"/>
    <property type="match status" value="1"/>
</dbReference>
<dbReference type="GO" id="GO:0090090">
    <property type="term" value="P:negative regulation of canonical Wnt signaling pathway"/>
    <property type="evidence" value="ECO:0007669"/>
    <property type="project" value="TreeGrafter"/>
</dbReference>
<dbReference type="AlphaFoldDB" id="A0A5B7EDC9"/>
<evidence type="ECO:0000256" key="7">
    <source>
        <dbReference type="ARBA" id="ARBA00023157"/>
    </source>
</evidence>
<evidence type="ECO:0000256" key="6">
    <source>
        <dbReference type="ARBA" id="ARBA00022729"/>
    </source>
</evidence>
<keyword evidence="3" id="KW-0217">Developmental protein</keyword>
<accession>A0A5B7EDC9</accession>
<evidence type="ECO:0000256" key="1">
    <source>
        <dbReference type="ARBA" id="ARBA00004613"/>
    </source>
</evidence>
<dbReference type="Pfam" id="PF04706">
    <property type="entry name" value="Dickkopf_N"/>
    <property type="match status" value="1"/>
</dbReference>
<dbReference type="GO" id="GO:0016055">
    <property type="term" value="P:Wnt signaling pathway"/>
    <property type="evidence" value="ECO:0007669"/>
    <property type="project" value="UniProtKB-KW"/>
</dbReference>
<dbReference type="Gene3D" id="2.10.80.10">
    <property type="entry name" value="Lipase, subunit A"/>
    <property type="match status" value="1"/>
</dbReference>
<comment type="similarity">
    <text evidence="2">Belongs to the dickkopf family.</text>
</comment>
<feature type="domain" description="Dickkopf N-terminal cysteine-rich" evidence="8">
    <location>
        <begin position="24"/>
        <end position="71"/>
    </location>
</feature>
<keyword evidence="6" id="KW-0732">Signal</keyword>
<evidence type="ECO:0000256" key="3">
    <source>
        <dbReference type="ARBA" id="ARBA00022473"/>
    </source>
</evidence>
<sequence>MAPVGLTRERYISTRSDTCNPRLCNSDRACERREFCDQHYGVCREKLGTGQPCRRDFMCARDLDCMFGECQQRVEPGREGARCRKNRNCGPDMCCARRNGEHICQRRLPLGHKCFVPEGGPEYVINERCPCQMSTTDPAKERQQSPSGLAAGHILHSEGSYGLTMSTHNAPGQRMAIKVQMTARGAQSEGVHPASHSTIARRTLPRIVTMPGVGQVTQ</sequence>
<dbReference type="InterPro" id="IPR039863">
    <property type="entry name" value="DKK1-4"/>
</dbReference>
<keyword evidence="4" id="KW-0964">Secreted</keyword>
<evidence type="ECO:0000259" key="8">
    <source>
        <dbReference type="Pfam" id="PF04706"/>
    </source>
</evidence>
<evidence type="ECO:0000313" key="10">
    <source>
        <dbReference type="Proteomes" id="UP000324222"/>
    </source>
</evidence>
<dbReference type="GO" id="GO:0005615">
    <property type="term" value="C:extracellular space"/>
    <property type="evidence" value="ECO:0007669"/>
    <property type="project" value="TreeGrafter"/>
</dbReference>
<dbReference type="Proteomes" id="UP000324222">
    <property type="component" value="Unassembled WGS sequence"/>
</dbReference>
<dbReference type="InterPro" id="IPR006796">
    <property type="entry name" value="Dickkopf_N"/>
</dbReference>
<proteinExistence type="inferred from homology"/>
<protein>
    <recommendedName>
        <fullName evidence="8">Dickkopf N-terminal cysteine-rich domain-containing protein</fullName>
    </recommendedName>
</protein>
<dbReference type="PANTHER" id="PTHR12113:SF31">
    <property type="entry name" value="DICKKOPF N-TERMINAL CYSTEINE-RICH DOMAIN-CONTAINING PROTEIN"/>
    <property type="match status" value="1"/>
</dbReference>
<evidence type="ECO:0000256" key="4">
    <source>
        <dbReference type="ARBA" id="ARBA00022525"/>
    </source>
</evidence>